<reference evidence="3 4" key="2">
    <citation type="submission" date="2019-09" db="EMBL/GenBank/DDBJ databases">
        <authorList>
            <person name="Mazur A."/>
        </authorList>
    </citation>
    <scope>NUCLEOTIDE SEQUENCE [LARGE SCALE GENOMIC DNA]</scope>
    <source>
        <strain evidence="3 4">3729k</strain>
    </source>
</reference>
<dbReference type="PANTHER" id="PTHR34406">
    <property type="entry name" value="PROTEIN YCEI"/>
    <property type="match status" value="1"/>
</dbReference>
<feature type="domain" description="Lipid/polyisoprenoid-binding YceI-like" evidence="2">
    <location>
        <begin position="26"/>
        <end position="184"/>
    </location>
</feature>
<sequence>MRLPASLVRSGLLALCLAPGPAPAADYVATGDARLDFSSSYEGEAFEGRFRRFEARIAFDPDAPQSCRFEVRIALASADTGLPERDDMLMEREFFDVGRQPMAYYRADRCRALPDGGFVAEGRLGLRGVERPVPLCFRWIPGESPVLEGEAGVDRLAFGVGTGDWADTDLIPAEVAIRTRVPLRRAGD</sequence>
<evidence type="ECO:0000313" key="4">
    <source>
        <dbReference type="Proteomes" id="UP000322165"/>
    </source>
</evidence>
<dbReference type="InterPro" id="IPR007372">
    <property type="entry name" value="Lipid/polyisoprenoid-bd_YceI"/>
</dbReference>
<feature type="chain" id="PRO_5023065945" evidence="1">
    <location>
        <begin position="25"/>
        <end position="188"/>
    </location>
</feature>
<proteinExistence type="predicted"/>
<dbReference type="InterPro" id="IPR036761">
    <property type="entry name" value="TTHA0802/YceI-like_sf"/>
</dbReference>
<dbReference type="Proteomes" id="UP000322165">
    <property type="component" value="Unassembled WGS sequence"/>
</dbReference>
<evidence type="ECO:0000259" key="2">
    <source>
        <dbReference type="SMART" id="SM00867"/>
    </source>
</evidence>
<feature type="signal peptide" evidence="1">
    <location>
        <begin position="1"/>
        <end position="24"/>
    </location>
</feature>
<dbReference type="EMBL" id="VUOD01000003">
    <property type="protein sequence ID" value="KAA2285182.1"/>
    <property type="molecule type" value="Genomic_DNA"/>
</dbReference>
<keyword evidence="4" id="KW-1185">Reference proteome</keyword>
<evidence type="ECO:0000256" key="1">
    <source>
        <dbReference type="SAM" id="SignalP"/>
    </source>
</evidence>
<dbReference type="Gene3D" id="2.40.128.110">
    <property type="entry name" value="Lipid/polyisoprenoid-binding, YceI-like"/>
    <property type="match status" value="1"/>
</dbReference>
<dbReference type="RefSeq" id="WP_149860005.1">
    <property type="nucleotide sequence ID" value="NZ_VUOD01000003.1"/>
</dbReference>
<dbReference type="AlphaFoldDB" id="A0A5B2ZDM5"/>
<dbReference type="SMART" id="SM00867">
    <property type="entry name" value="YceI"/>
    <property type="match status" value="1"/>
</dbReference>
<organism evidence="3 4">
    <name type="scientific">Arenimonas fontis</name>
    <dbReference type="NCBI Taxonomy" id="2608255"/>
    <lineage>
        <taxon>Bacteria</taxon>
        <taxon>Pseudomonadati</taxon>
        <taxon>Pseudomonadota</taxon>
        <taxon>Gammaproteobacteria</taxon>
        <taxon>Lysobacterales</taxon>
        <taxon>Lysobacteraceae</taxon>
        <taxon>Arenimonas</taxon>
    </lineage>
</organism>
<dbReference type="Pfam" id="PF04264">
    <property type="entry name" value="YceI"/>
    <property type="match status" value="1"/>
</dbReference>
<comment type="caution">
    <text evidence="3">The sequence shown here is derived from an EMBL/GenBank/DDBJ whole genome shotgun (WGS) entry which is preliminary data.</text>
</comment>
<evidence type="ECO:0000313" key="3">
    <source>
        <dbReference type="EMBL" id="KAA2285182.1"/>
    </source>
</evidence>
<name>A0A5B2ZDM5_9GAMM</name>
<accession>A0A5B2ZDM5</accession>
<protein>
    <submittedName>
        <fullName evidence="3">YceI family protein</fullName>
    </submittedName>
</protein>
<gene>
    <name evidence="3" type="ORF">F0415_04475</name>
</gene>
<reference evidence="3 4" key="1">
    <citation type="submission" date="2019-09" db="EMBL/GenBank/DDBJ databases">
        <title>Arenimonas chukotkensis sp. nov., a bacterium isolated from Chukotka hot spring, Arctic region, Russia.</title>
        <authorList>
            <person name="Zayulina K.S."/>
            <person name="Prokofeva M.I."/>
            <person name="Elcheninov A.G."/>
            <person name="Novikov A."/>
            <person name="Kochetkova T.V."/>
            <person name="Kublanov I.V."/>
        </authorList>
    </citation>
    <scope>NUCLEOTIDE SEQUENCE [LARGE SCALE GENOMIC DNA]</scope>
    <source>
        <strain evidence="3 4">3729k</strain>
    </source>
</reference>
<keyword evidence="1" id="KW-0732">Signal</keyword>
<dbReference type="SUPFAM" id="SSF101874">
    <property type="entry name" value="YceI-like"/>
    <property type="match status" value="1"/>
</dbReference>
<dbReference type="PANTHER" id="PTHR34406:SF1">
    <property type="entry name" value="PROTEIN YCEI"/>
    <property type="match status" value="1"/>
</dbReference>